<keyword evidence="1" id="KW-0732">Signal</keyword>
<dbReference type="Proteomes" id="UP000423396">
    <property type="component" value="Chromosome"/>
</dbReference>
<dbReference type="KEGG" id="sazo:D1868_03665"/>
<protein>
    <submittedName>
        <fullName evidence="6">Thioredoxin domain-containing protein</fullName>
    </submittedName>
</protein>
<keyword evidence="2" id="KW-0560">Oxidoreductase</keyword>
<dbReference type="PANTHER" id="PTHR13887:SF14">
    <property type="entry name" value="DISULFIDE BOND FORMATION PROTEIN D"/>
    <property type="match status" value="1"/>
</dbReference>
<keyword evidence="7" id="KW-1185">Reference proteome</keyword>
<dbReference type="InterPro" id="IPR001853">
    <property type="entry name" value="DSBA-like_thioredoxin_dom"/>
</dbReference>
<dbReference type="EMBL" id="CP045483">
    <property type="protein sequence ID" value="QGR19159.1"/>
    <property type="molecule type" value="Genomic_DNA"/>
</dbReference>
<dbReference type="RefSeq" id="WP_156005657.1">
    <property type="nucleotide sequence ID" value="NZ_CP045483.1"/>
</dbReference>
<evidence type="ECO:0000256" key="4">
    <source>
        <dbReference type="ARBA" id="ARBA00023284"/>
    </source>
</evidence>
<keyword evidence="3" id="KW-1015">Disulfide bond</keyword>
<dbReference type="SUPFAM" id="SSF52833">
    <property type="entry name" value="Thioredoxin-like"/>
    <property type="match status" value="1"/>
</dbReference>
<sequence>MIKLTFFHDVICPFCYMTSKRLRKVVKEFKGEVIVKHKAFAIISSLEDLKAIAPTEEDARQVFLNEFSILKRYIPDYDPEKVIGKGKIKYVWSIPPLMACKAAEFQKGDEGHWEFFDRAQDKFFLEGEDITDEKVLISIAEEIGLDVNKFKEDLNAKRTKLAVIEDEEEAKAMGIRGVPAILVNDTWLIRGVQEENYYRAVIKDILEHGEPKEIKLKAYWEKD</sequence>
<evidence type="ECO:0000256" key="3">
    <source>
        <dbReference type="ARBA" id="ARBA00023157"/>
    </source>
</evidence>
<feature type="domain" description="DSBA-like thioredoxin" evidence="5">
    <location>
        <begin position="4"/>
        <end position="194"/>
    </location>
</feature>
<evidence type="ECO:0000259" key="5">
    <source>
        <dbReference type="Pfam" id="PF01323"/>
    </source>
</evidence>
<evidence type="ECO:0000313" key="6">
    <source>
        <dbReference type="EMBL" id="QGR19159.1"/>
    </source>
</evidence>
<accession>A0A650CMU6</accession>
<evidence type="ECO:0000313" key="7">
    <source>
        <dbReference type="Proteomes" id="UP000423396"/>
    </source>
</evidence>
<dbReference type="GO" id="GO:0016491">
    <property type="term" value="F:oxidoreductase activity"/>
    <property type="evidence" value="ECO:0007669"/>
    <property type="project" value="UniProtKB-KW"/>
</dbReference>
<keyword evidence="4" id="KW-0676">Redox-active center</keyword>
<organism evidence="6 7">
    <name type="scientific">Stygiolobus azoricus</name>
    <dbReference type="NCBI Taxonomy" id="41675"/>
    <lineage>
        <taxon>Archaea</taxon>
        <taxon>Thermoproteota</taxon>
        <taxon>Thermoprotei</taxon>
        <taxon>Sulfolobales</taxon>
        <taxon>Sulfolobaceae</taxon>
        <taxon>Stygiolobus</taxon>
    </lineage>
</organism>
<name>A0A650CMU6_9CREN</name>
<evidence type="ECO:0000256" key="1">
    <source>
        <dbReference type="ARBA" id="ARBA00022729"/>
    </source>
</evidence>
<evidence type="ECO:0000256" key="2">
    <source>
        <dbReference type="ARBA" id="ARBA00023002"/>
    </source>
</evidence>
<reference evidence="6 7" key="1">
    <citation type="submission" date="2019-10" db="EMBL/GenBank/DDBJ databases">
        <title>Genome Sequences from Six Type Strain Members of the Archaeal Family Sulfolobaceae: Acidianus ambivalens, Acidianus infernus, Metallosphaera prunae, Stygiolobus azoricus, Sulfolobus metallicus, and Sulfurisphaera ohwakuensis.</title>
        <authorList>
            <person name="Counts J.A."/>
            <person name="Kelly R.M."/>
        </authorList>
    </citation>
    <scope>NUCLEOTIDE SEQUENCE [LARGE SCALE GENOMIC DNA]</scope>
    <source>
        <strain evidence="6 7">FC6</strain>
    </source>
</reference>
<dbReference type="InterPro" id="IPR036249">
    <property type="entry name" value="Thioredoxin-like_sf"/>
</dbReference>
<proteinExistence type="predicted"/>
<dbReference type="Gene3D" id="3.40.30.10">
    <property type="entry name" value="Glutaredoxin"/>
    <property type="match status" value="1"/>
</dbReference>
<dbReference type="OrthoDB" id="359198at2157"/>
<dbReference type="Pfam" id="PF01323">
    <property type="entry name" value="DSBA"/>
    <property type="match status" value="1"/>
</dbReference>
<dbReference type="GeneID" id="42798140"/>
<gene>
    <name evidence="6" type="ORF">D1868_03665</name>
</gene>
<dbReference type="PANTHER" id="PTHR13887">
    <property type="entry name" value="GLUTATHIONE S-TRANSFERASE KAPPA"/>
    <property type="match status" value="1"/>
</dbReference>
<dbReference type="AlphaFoldDB" id="A0A650CMU6"/>